<evidence type="ECO:0000256" key="10">
    <source>
        <dbReference type="PIRSR" id="PIRSR605150-3"/>
    </source>
</evidence>
<evidence type="ECO:0000256" key="9">
    <source>
        <dbReference type="PIRSR" id="PIRSR605150-2"/>
    </source>
</evidence>
<evidence type="ECO:0000256" key="5">
    <source>
        <dbReference type="ARBA" id="ARBA00022989"/>
    </source>
</evidence>
<dbReference type="RefSeq" id="XP_022943733.1">
    <property type="nucleotide sequence ID" value="XM_023087965.1"/>
</dbReference>
<keyword evidence="4 11" id="KW-0812">Transmembrane</keyword>
<keyword evidence="6 11" id="KW-0472">Membrane</keyword>
<evidence type="ECO:0000256" key="3">
    <source>
        <dbReference type="ARBA" id="ARBA00022679"/>
    </source>
</evidence>
<dbReference type="PANTHER" id="PTHR13301">
    <property type="entry name" value="X-BOX TRANSCRIPTION FACTOR-RELATED"/>
    <property type="match status" value="1"/>
</dbReference>
<dbReference type="GO" id="GO:0016760">
    <property type="term" value="F:cellulose synthase (UDP-forming) activity"/>
    <property type="evidence" value="ECO:0007669"/>
    <property type="project" value="InterPro"/>
</dbReference>
<evidence type="ECO:0000256" key="7">
    <source>
        <dbReference type="ARBA" id="ARBA00023316"/>
    </source>
</evidence>
<dbReference type="GO" id="GO:0030244">
    <property type="term" value="P:cellulose biosynthetic process"/>
    <property type="evidence" value="ECO:0007669"/>
    <property type="project" value="InterPro"/>
</dbReference>
<keyword evidence="2" id="KW-0328">Glycosyltransferase</keyword>
<dbReference type="GeneID" id="111448395"/>
<proteinExistence type="predicted"/>
<organism evidence="12 13">
    <name type="scientific">Cucurbita moschata</name>
    <name type="common">Winter crookneck squash</name>
    <name type="synonym">Cucurbita pepo var. moschata</name>
    <dbReference type="NCBI Taxonomy" id="3662"/>
    <lineage>
        <taxon>Eukaryota</taxon>
        <taxon>Viridiplantae</taxon>
        <taxon>Streptophyta</taxon>
        <taxon>Embryophyta</taxon>
        <taxon>Tracheophyta</taxon>
        <taxon>Spermatophyta</taxon>
        <taxon>Magnoliopsida</taxon>
        <taxon>eudicotyledons</taxon>
        <taxon>Gunneridae</taxon>
        <taxon>Pentapetalae</taxon>
        <taxon>rosids</taxon>
        <taxon>fabids</taxon>
        <taxon>Cucurbitales</taxon>
        <taxon>Cucurbitaceae</taxon>
        <taxon>Cucurbiteae</taxon>
        <taxon>Cucurbita</taxon>
    </lineage>
</organism>
<evidence type="ECO:0000256" key="4">
    <source>
        <dbReference type="ARBA" id="ARBA00022692"/>
    </source>
</evidence>
<evidence type="ECO:0000256" key="8">
    <source>
        <dbReference type="PIRSR" id="PIRSR605150-1"/>
    </source>
</evidence>
<keyword evidence="5 11" id="KW-1133">Transmembrane helix</keyword>
<dbReference type="InterPro" id="IPR029044">
    <property type="entry name" value="Nucleotide-diphossugar_trans"/>
</dbReference>
<gene>
    <name evidence="13" type="primary">LOC111448395</name>
</gene>
<dbReference type="GO" id="GO:0071555">
    <property type="term" value="P:cell wall organization"/>
    <property type="evidence" value="ECO:0007669"/>
    <property type="project" value="UniProtKB-KW"/>
</dbReference>
<feature type="transmembrane region" description="Helical" evidence="11">
    <location>
        <begin position="693"/>
        <end position="711"/>
    </location>
</feature>
<evidence type="ECO:0000256" key="6">
    <source>
        <dbReference type="ARBA" id="ARBA00023136"/>
    </source>
</evidence>
<feature type="active site" evidence="8">
    <location>
        <position position="136"/>
    </location>
</feature>
<feature type="binding site" evidence="9">
    <location>
        <position position="107"/>
    </location>
    <ligand>
        <name>UDP-alpha-D-glucose</name>
        <dbReference type="ChEBI" id="CHEBI:58885"/>
    </ligand>
</feature>
<dbReference type="InterPro" id="IPR005150">
    <property type="entry name" value="Cellulose_synth"/>
</dbReference>
<feature type="transmembrane region" description="Helical" evidence="11">
    <location>
        <begin position="46"/>
        <end position="67"/>
    </location>
</feature>
<evidence type="ECO:0000313" key="12">
    <source>
        <dbReference type="Proteomes" id="UP000504609"/>
    </source>
</evidence>
<accession>A0A6J1FXB7</accession>
<dbReference type="AlphaFoldDB" id="A0A6J1FXB7"/>
<feature type="binding site" evidence="10">
    <location>
        <position position="270"/>
    </location>
    <ligand>
        <name>Mn(2+)</name>
        <dbReference type="ChEBI" id="CHEBI:29035"/>
    </ligand>
</feature>
<dbReference type="GO" id="GO:0012505">
    <property type="term" value="C:endomembrane system"/>
    <property type="evidence" value="ECO:0007669"/>
    <property type="project" value="UniProtKB-SubCell"/>
</dbReference>
<evidence type="ECO:0000256" key="2">
    <source>
        <dbReference type="ARBA" id="ARBA00022676"/>
    </source>
</evidence>
<feature type="active site" evidence="8">
    <location>
        <position position="459"/>
    </location>
</feature>
<dbReference type="Proteomes" id="UP000504609">
    <property type="component" value="Unplaced"/>
</dbReference>
<evidence type="ECO:0000313" key="13">
    <source>
        <dbReference type="RefSeq" id="XP_022943733.1"/>
    </source>
</evidence>
<comment type="subcellular location">
    <subcellularLocation>
        <location evidence="1">Endomembrane system</location>
        <topology evidence="1">Multi-pass membrane protein</topology>
    </subcellularLocation>
</comment>
<reference evidence="13" key="1">
    <citation type="submission" date="2025-08" db="UniProtKB">
        <authorList>
            <consortium name="RefSeq"/>
        </authorList>
    </citation>
    <scope>IDENTIFICATION</scope>
    <source>
        <tissue evidence="13">Young leaves</tissue>
    </source>
</reference>
<dbReference type="Pfam" id="PF03552">
    <property type="entry name" value="Cellulose_synt"/>
    <property type="match status" value="1"/>
</dbReference>
<dbReference type="KEGG" id="cmos:111448395"/>
<evidence type="ECO:0000256" key="1">
    <source>
        <dbReference type="ARBA" id="ARBA00004127"/>
    </source>
</evidence>
<dbReference type="SUPFAM" id="SSF53448">
    <property type="entry name" value="Nucleotide-diphospho-sugar transferases"/>
    <property type="match status" value="1"/>
</dbReference>
<sequence>MAESNGLPLYQKVGVERPLKRFLDVVIFFLHVSLLCYRLLLFRRHGFSSLFAIAFLCELWFTFYWALITNLNWSPIHYITYPQRLLQRVSEVPPVDVFVTTADPELEPPIILINTVLSVLAVEYPANKLACYVSDDGCSSLTFYSLCEALKFAQIWVPFCKKYKVQIRAPFRYFSGDLDSHGSTEFQYEWRRMKDEYEELRRRIEVAAAAKNSAFSNLIGEFPDFANSKPNNHPPIVKVIWENKEGLWDGVPHLVYVSREKKPQIPHHYKAGAMNVLTRVSGLMTNAPYMLNLDCDMFVNNPEVILQAMCLLLDPKIDKIDKEFAFVQFPQCFYNGLKDDPAGNQAIVVMQLAFRGMAGVQGSFYIGTGCIHRRKVMYGQSPDEANINEKYDEVELYKTFGNSKEFVTSATRTLRSFADDPNCLSNSIEATNEVATADYEHNSCWGFKVGWQYGSVVEDMLTGMGIHKKGWKSAYITPNPPAFLGCAPMGGPVPLGHMKRVMTGLLETLISRESPIVTALCDKLQFRQRLIYLWGYLVSIRAIPDICYATLPAFCLISNSHFLPKVQEPVLFIPLLLFVINNLRQLLDFFETGQSVRAWWNGQTMERILVMSSSLPGMVTVILKILGLSETVFEITKKESSSSSDDKESTDRDLGRFTFDESPIFVPVTTILMIQLAALLISFLGTQTSVQEFGVAEVMSCVWLILCFWSFLKGMFAKGSYGLPWPTLLKSSALTFLFVYFCQVK</sequence>
<evidence type="ECO:0000256" key="11">
    <source>
        <dbReference type="SAM" id="Phobius"/>
    </source>
</evidence>
<name>A0A6J1FXB7_CUCMO</name>
<keyword evidence="3" id="KW-0808">Transferase</keyword>
<feature type="binding site" evidence="10">
    <location>
        <position position="294"/>
    </location>
    <ligand>
        <name>Mn(2+)</name>
        <dbReference type="ChEBI" id="CHEBI:29035"/>
    </ligand>
</feature>
<feature type="transmembrane region" description="Helical" evidence="11">
    <location>
        <begin position="723"/>
        <end position="742"/>
    </location>
</feature>
<dbReference type="Gene3D" id="3.90.550.10">
    <property type="entry name" value="Spore Coat Polysaccharide Biosynthesis Protein SpsA, Chain A"/>
    <property type="match status" value="1"/>
</dbReference>
<protein>
    <submittedName>
        <fullName evidence="13">Cellulose synthase-like protein H1 isoform X1</fullName>
    </submittedName>
</protein>
<feature type="transmembrane region" description="Helical" evidence="11">
    <location>
        <begin position="664"/>
        <end position="686"/>
    </location>
</feature>
<feature type="transmembrane region" description="Helical" evidence="11">
    <location>
        <begin position="21"/>
        <end position="40"/>
    </location>
</feature>
<dbReference type="GO" id="GO:0016020">
    <property type="term" value="C:membrane"/>
    <property type="evidence" value="ECO:0007669"/>
    <property type="project" value="InterPro"/>
</dbReference>
<keyword evidence="12" id="KW-1185">Reference proteome</keyword>
<keyword evidence="7" id="KW-0961">Cell wall biogenesis/degradation</keyword>
<feature type="binding site" evidence="9">
    <location>
        <position position="136"/>
    </location>
    <ligand>
        <name>UDP-alpha-D-glucose</name>
        <dbReference type="ChEBI" id="CHEBI:58885"/>
    </ligand>
</feature>